<dbReference type="EMBL" id="CACSIK010000001">
    <property type="protein sequence ID" value="CAA0090020.1"/>
    <property type="molecule type" value="Genomic_DNA"/>
</dbReference>
<dbReference type="SUPFAM" id="SSF52540">
    <property type="entry name" value="P-loop containing nucleoside triphosphate hydrolases"/>
    <property type="match status" value="1"/>
</dbReference>
<keyword evidence="6" id="KW-0449">Lipoprotein</keyword>
<dbReference type="PANTHER" id="PTHR24220">
    <property type="entry name" value="IMPORT ATP-BINDING PROTEIN"/>
    <property type="match status" value="1"/>
</dbReference>
<dbReference type="EMBL" id="CACSIM010000002">
    <property type="protein sequence ID" value="CAA0097244.1"/>
    <property type="molecule type" value="Genomic_DNA"/>
</dbReference>
<organism evidence="6 8">
    <name type="scientific">Zhongshania aliphaticivorans</name>
    <dbReference type="NCBI Taxonomy" id="1470434"/>
    <lineage>
        <taxon>Bacteria</taxon>
        <taxon>Pseudomonadati</taxon>
        <taxon>Pseudomonadota</taxon>
        <taxon>Gammaproteobacteria</taxon>
        <taxon>Cellvibrionales</taxon>
        <taxon>Spongiibacteraceae</taxon>
        <taxon>Zhongshania</taxon>
    </lineage>
</organism>
<dbReference type="AlphaFoldDB" id="A0A5S9P246"/>
<dbReference type="GO" id="GO:0005886">
    <property type="term" value="C:plasma membrane"/>
    <property type="evidence" value="ECO:0007669"/>
    <property type="project" value="TreeGrafter"/>
</dbReference>
<proteinExistence type="predicted"/>
<feature type="domain" description="ABC transporter" evidence="4">
    <location>
        <begin position="3"/>
        <end position="222"/>
    </location>
</feature>
<dbReference type="GO" id="GO:0005524">
    <property type="term" value="F:ATP binding"/>
    <property type="evidence" value="ECO:0007669"/>
    <property type="project" value="UniProtKB-KW"/>
</dbReference>
<evidence type="ECO:0000313" key="5">
    <source>
        <dbReference type="EMBL" id="CAA0090020.1"/>
    </source>
</evidence>
<evidence type="ECO:0000313" key="8">
    <source>
        <dbReference type="Proteomes" id="UP000439591"/>
    </source>
</evidence>
<evidence type="ECO:0000313" key="6">
    <source>
        <dbReference type="EMBL" id="CAA0097244.1"/>
    </source>
</evidence>
<evidence type="ECO:0000259" key="4">
    <source>
        <dbReference type="PROSITE" id="PS50893"/>
    </source>
</evidence>
<protein>
    <submittedName>
        <fullName evidence="6">Lipoprotein-releasing system ATP-binding protein LolD</fullName>
        <ecNumber evidence="6">3.6.3.-</ecNumber>
    </submittedName>
</protein>
<evidence type="ECO:0000256" key="2">
    <source>
        <dbReference type="ARBA" id="ARBA00022741"/>
    </source>
</evidence>
<keyword evidence="2" id="KW-0547">Nucleotide-binding</keyword>
<dbReference type="GO" id="GO:0016887">
    <property type="term" value="F:ATP hydrolysis activity"/>
    <property type="evidence" value="ECO:0007669"/>
    <property type="project" value="InterPro"/>
</dbReference>
<dbReference type="RefSeq" id="WP_159268519.1">
    <property type="nucleotide sequence ID" value="NZ_CACSIK010000001.1"/>
</dbReference>
<evidence type="ECO:0000313" key="7">
    <source>
        <dbReference type="Proteomes" id="UP000435877"/>
    </source>
</evidence>
<dbReference type="Proteomes" id="UP000439591">
    <property type="component" value="Unassembled WGS sequence"/>
</dbReference>
<keyword evidence="7" id="KW-1185">Reference proteome</keyword>
<dbReference type="Pfam" id="PF00005">
    <property type="entry name" value="ABC_tran"/>
    <property type="match status" value="1"/>
</dbReference>
<dbReference type="InterPro" id="IPR027417">
    <property type="entry name" value="P-loop_NTPase"/>
</dbReference>
<keyword evidence="1" id="KW-0813">Transport</keyword>
<evidence type="ECO:0000256" key="3">
    <source>
        <dbReference type="ARBA" id="ARBA00022840"/>
    </source>
</evidence>
<dbReference type="InterPro" id="IPR017911">
    <property type="entry name" value="MacB-like_ATP-bd"/>
</dbReference>
<dbReference type="InterPro" id="IPR003593">
    <property type="entry name" value="AAA+_ATPase"/>
</dbReference>
<gene>
    <name evidence="6" type="primary">lolD_1</name>
    <name evidence="5" type="synonym">lolD_3</name>
    <name evidence="5" type="ORF">IHBHHGIJ_01915</name>
    <name evidence="6" type="ORF">KFEGEMFD_01517</name>
</gene>
<name>A0A5S9P246_9GAMM</name>
<dbReference type="InterPro" id="IPR015854">
    <property type="entry name" value="ABC_transpr_LolD-like"/>
</dbReference>
<dbReference type="Proteomes" id="UP000435877">
    <property type="component" value="Unassembled WGS sequence"/>
</dbReference>
<dbReference type="GO" id="GO:0022857">
    <property type="term" value="F:transmembrane transporter activity"/>
    <property type="evidence" value="ECO:0007669"/>
    <property type="project" value="TreeGrafter"/>
</dbReference>
<dbReference type="PANTHER" id="PTHR24220:SF611">
    <property type="entry name" value="ATP-BINDING COMPONENT OF ABC TRANSPORTER-RELATED"/>
    <property type="match status" value="1"/>
</dbReference>
<dbReference type="PROSITE" id="PS50893">
    <property type="entry name" value="ABC_TRANSPORTER_2"/>
    <property type="match status" value="1"/>
</dbReference>
<accession>A0A5S9P246</accession>
<keyword evidence="6" id="KW-0378">Hydrolase</keyword>
<dbReference type="SMART" id="SM00382">
    <property type="entry name" value="AAA"/>
    <property type="match status" value="1"/>
</dbReference>
<sequence>MLVSIQDLSVVYGDATSPVLEIPQWSLQAGERVFIHGPSGAGKSTLLNMLAGILLPNSGTITILDKPINKLSGRKRDKWRAQHIGVVFQQFNLIPYLSAIENIKLAAYFGGSRNTTQRATELLISLKIDKQLHQQATARLSIGQQQRVAIARALINQPELLIVDEPTSALDEYNRDVFMSLLLEQVNQHRTALIFVSHDLALAKMFSRVEAISDINKVGEQV</sequence>
<dbReference type="Gene3D" id="3.40.50.300">
    <property type="entry name" value="P-loop containing nucleotide triphosphate hydrolases"/>
    <property type="match status" value="1"/>
</dbReference>
<dbReference type="InterPro" id="IPR003439">
    <property type="entry name" value="ABC_transporter-like_ATP-bd"/>
</dbReference>
<keyword evidence="3 6" id="KW-0067">ATP-binding</keyword>
<evidence type="ECO:0000256" key="1">
    <source>
        <dbReference type="ARBA" id="ARBA00022448"/>
    </source>
</evidence>
<dbReference type="EC" id="3.6.3.-" evidence="6"/>
<dbReference type="CDD" id="cd03255">
    <property type="entry name" value="ABC_MJ0796_LolCDE_FtsE"/>
    <property type="match status" value="1"/>
</dbReference>
<reference evidence="7 8" key="1">
    <citation type="submission" date="2019-11" db="EMBL/GenBank/DDBJ databases">
        <authorList>
            <person name="Holert J."/>
        </authorList>
    </citation>
    <scope>NUCLEOTIDE SEQUENCE [LARGE SCALE GENOMIC DNA]</scope>
    <source>
        <strain evidence="6">BC3_2A</strain>
        <strain evidence="5">SB11_1A</strain>
    </source>
</reference>
<dbReference type="OrthoDB" id="9802264at2"/>